<gene>
    <name evidence="2" type="ORF">Osc7112_6710</name>
</gene>
<dbReference type="Proteomes" id="UP000010478">
    <property type="component" value="Plasmid pOSC7112.02"/>
</dbReference>
<dbReference type="EMBL" id="CP003616">
    <property type="protein sequence ID" value="AFZ10813.1"/>
    <property type="molecule type" value="Genomic_DNA"/>
</dbReference>
<dbReference type="InterPro" id="IPR058684">
    <property type="entry name" value="YopA_M"/>
</dbReference>
<dbReference type="Pfam" id="PF26308">
    <property type="entry name" value="YopA_M"/>
    <property type="match status" value="1"/>
</dbReference>
<reference evidence="2 3" key="1">
    <citation type="submission" date="2012-05" db="EMBL/GenBank/DDBJ databases">
        <title>Finished plasmid 2 of genome of Oscillatoria sp. PCC 7112.</title>
        <authorList>
            <consortium name="US DOE Joint Genome Institute"/>
            <person name="Gugger M."/>
            <person name="Coursin T."/>
            <person name="Rippka R."/>
            <person name="Tandeau De Marsac N."/>
            <person name="Huntemann M."/>
            <person name="Wei C.-L."/>
            <person name="Han J."/>
            <person name="Detter J.C."/>
            <person name="Han C."/>
            <person name="Tapia R."/>
            <person name="Davenport K."/>
            <person name="Daligault H."/>
            <person name="Erkkila T."/>
            <person name="Gu W."/>
            <person name="Munk A.C.C."/>
            <person name="Teshima H."/>
            <person name="Xu Y."/>
            <person name="Chain P."/>
            <person name="Chen A."/>
            <person name="Krypides N."/>
            <person name="Mavromatis K."/>
            <person name="Markowitz V."/>
            <person name="Szeto E."/>
            <person name="Ivanova N."/>
            <person name="Mikhailova N."/>
            <person name="Ovchinnikova G."/>
            <person name="Pagani I."/>
            <person name="Pati A."/>
            <person name="Goodwin L."/>
            <person name="Peters L."/>
            <person name="Pitluck S."/>
            <person name="Woyke T."/>
            <person name="Kerfeld C."/>
        </authorList>
    </citation>
    <scope>NUCLEOTIDE SEQUENCE [LARGE SCALE GENOMIC DNA]</scope>
    <source>
        <strain evidence="2 3">PCC 7112</strain>
        <plasmid evidence="2 3">pOSC7112.02</plasmid>
    </source>
</reference>
<evidence type="ECO:0000313" key="3">
    <source>
        <dbReference type="Proteomes" id="UP000010478"/>
    </source>
</evidence>
<dbReference type="AlphaFoldDB" id="K9VRV7"/>
<keyword evidence="3" id="KW-1185">Reference proteome</keyword>
<evidence type="ECO:0000313" key="2">
    <source>
        <dbReference type="EMBL" id="AFZ10813.1"/>
    </source>
</evidence>
<name>K9VRV7_9CYAN</name>
<feature type="domain" description="YopA central" evidence="1">
    <location>
        <begin position="30"/>
        <end position="174"/>
    </location>
</feature>
<sequence length="349" mass="39928">MKVRISQTTSWGNHRSIISGYPCEAIVKGKGHELTSLVFHLPNFPFFDISNTWRMSDEEEEELEGWLESVFDGQFVFQTGDWRIVLATLPENWDTHELLQSQGGYSLTHICKLERLERNPFSMDDARDLLEAFSYYLSFARGLWLAPMLIAGFDAGGTQVFEEWSACRADSWQNTDMWFSTDSTDLVETFPGFMQRWQDKNWRELVQDSIHWYVESKKQAGGVNGAIVLQQAALERLAWVFLVEDKRSLSQYGFQKLPAADEVRLLLSSLGIDLTLPVGLTNLIQLANKQNWADGPQAITEIRNAIVHHNPKNRHKGCGASQEIGVEAWSLGLQYLEIVLLKLFDYPYL</sequence>
<geneLocation type="plasmid" evidence="2 3">
    <name>pOSC7112.02</name>
</geneLocation>
<accession>K9VRV7</accession>
<dbReference type="HOGENOM" id="CLU_047667_0_0_3"/>
<proteinExistence type="predicted"/>
<organism evidence="2 3">
    <name type="scientific">Phormidium nigroviride PCC 7112</name>
    <dbReference type="NCBI Taxonomy" id="179408"/>
    <lineage>
        <taxon>Bacteria</taxon>
        <taxon>Bacillati</taxon>
        <taxon>Cyanobacteriota</taxon>
        <taxon>Cyanophyceae</taxon>
        <taxon>Oscillatoriophycideae</taxon>
        <taxon>Oscillatoriales</taxon>
        <taxon>Oscillatoriaceae</taxon>
        <taxon>Phormidium</taxon>
    </lineage>
</organism>
<dbReference type="KEGG" id="oni:Osc7112_6710"/>
<protein>
    <recommendedName>
        <fullName evidence="1">YopA central domain-containing protein</fullName>
    </recommendedName>
</protein>
<keyword evidence="2" id="KW-0614">Plasmid</keyword>
<evidence type="ECO:0000259" key="1">
    <source>
        <dbReference type="Pfam" id="PF26308"/>
    </source>
</evidence>